<feature type="coiled-coil region" evidence="1">
    <location>
        <begin position="235"/>
        <end position="262"/>
    </location>
</feature>
<proteinExistence type="predicted"/>
<protein>
    <recommendedName>
        <fullName evidence="4">Cilia- and flagella-associated protein 206</fullName>
    </recommendedName>
</protein>
<name>A0ABN9Q3P6_9DINO</name>
<accession>A0ABN9Q3P6</accession>
<evidence type="ECO:0000256" key="1">
    <source>
        <dbReference type="SAM" id="Coils"/>
    </source>
</evidence>
<organism evidence="2 3">
    <name type="scientific">Prorocentrum cordatum</name>
    <dbReference type="NCBI Taxonomy" id="2364126"/>
    <lineage>
        <taxon>Eukaryota</taxon>
        <taxon>Sar</taxon>
        <taxon>Alveolata</taxon>
        <taxon>Dinophyceae</taxon>
        <taxon>Prorocentrales</taxon>
        <taxon>Prorocentraceae</taxon>
        <taxon>Prorocentrum</taxon>
    </lineage>
</organism>
<sequence length="452" mass="50320">MISHSAKFEQFTSLLAREWTPTNENATATLKDIAHFIAEARSELITGALEDMQRRLHLAFQTQAAFMEKSDEDHTAWQNWSRAVEEASICFSGIYDVEHLRTSIANRLATFNATAAASSVYKLIVAVCNLKLPDQKEWNVDLMRDIERLRSAAAGHLNAKWNGEGKPTVMACFNDVCDFFVYMLANSRPDNVGEAMSPYKGLACSLAKVCPENVWAHYKALDTFHRFGIKDLLQKATVRGELEQLQQRVMTLQEQLGSISEADCPRRYHQMNSFCTEEKDLLDDITKEQHSADTKHLKDAINTLALIATGVPGTTDPTTSWLDRFTGKTFGDLQKTANETILQVGPQKTLSAKDSVCKAVENYKVSIAMAGKGVDNTFVTNADQVLRDAALAKAHGVLMTKLASDICLEDLRDSVALGVKEFRASTKLKEKDVFHKLVIQRTVLALQMKPPS</sequence>
<evidence type="ECO:0000313" key="3">
    <source>
        <dbReference type="Proteomes" id="UP001189429"/>
    </source>
</evidence>
<evidence type="ECO:0000313" key="2">
    <source>
        <dbReference type="EMBL" id="CAK0800342.1"/>
    </source>
</evidence>
<comment type="caution">
    <text evidence="2">The sequence shown here is derived from an EMBL/GenBank/DDBJ whole genome shotgun (WGS) entry which is preliminary data.</text>
</comment>
<keyword evidence="1" id="KW-0175">Coiled coil</keyword>
<reference evidence="2" key="1">
    <citation type="submission" date="2023-10" db="EMBL/GenBank/DDBJ databases">
        <authorList>
            <person name="Chen Y."/>
            <person name="Shah S."/>
            <person name="Dougan E. K."/>
            <person name="Thang M."/>
            <person name="Chan C."/>
        </authorList>
    </citation>
    <scope>NUCLEOTIDE SEQUENCE [LARGE SCALE GENOMIC DNA]</scope>
</reference>
<gene>
    <name evidence="2" type="ORF">PCOR1329_LOCUS8512</name>
</gene>
<evidence type="ECO:0008006" key="4">
    <source>
        <dbReference type="Google" id="ProtNLM"/>
    </source>
</evidence>
<dbReference type="Proteomes" id="UP001189429">
    <property type="component" value="Unassembled WGS sequence"/>
</dbReference>
<dbReference type="EMBL" id="CAUYUJ010002336">
    <property type="protein sequence ID" value="CAK0800342.1"/>
    <property type="molecule type" value="Genomic_DNA"/>
</dbReference>
<keyword evidence="3" id="KW-1185">Reference proteome</keyword>